<sequence length="525" mass="53835">MLDTLARSLRAHPDRPAVLRGTRTGGVRTAATRGDLADLTDRYAAALHARGITRGSTVGVAVRPGPRALAVMLALYRLGARAAVLDPGAGPDVLRARFALARPDAVLADATAQAVAGWARPLARRAHLALPDLTELGPVLTVGPRAPGCAPALDTGVRTALPPRPVDEDGDAVIVFTSGTTSRPRAVVHTRSSLAAGMATVAGLVRPEAGRPVLGGTFFVLVPSLASGAPVALPARSPRALCRQLRRLAPQATYLTPPQLRRVLGEGGRFTGRVWTGSAPAGAGLLTRVKRAGADEAWGVYALTELFPAAAVEQADKASFTGDGDLVGEPLPGVTAMTDAAGELLLSGPAARDRYLGESPDPWVATGDRARLDTGRIVLEGRSKDMVLRRAENIYPGLYEPALHTPGVELALLVGVPAGDGDERLVAVVQPVPGADRAALRAGLAGPLSRMGTARPDAVLLADIPLSGRSLKPDRAATARLAAARLASRGPASRGPASGRLAFGRLASGRPRPPGGGQGTEGSGG</sequence>
<dbReference type="RefSeq" id="WP_150491434.1">
    <property type="nucleotide sequence ID" value="NZ_BMUV01000012.1"/>
</dbReference>
<dbReference type="Gene3D" id="3.40.50.12780">
    <property type="entry name" value="N-terminal domain of ligase-like"/>
    <property type="match status" value="1"/>
</dbReference>
<feature type="region of interest" description="Disordered" evidence="3">
    <location>
        <begin position="486"/>
        <end position="525"/>
    </location>
</feature>
<name>A0A5J6FIC3_9ACTN</name>
<dbReference type="OrthoDB" id="5240965at2"/>
<evidence type="ECO:0000313" key="5">
    <source>
        <dbReference type="EMBL" id="QEU76118.1"/>
    </source>
</evidence>
<gene>
    <name evidence="5" type="ORF">CP967_32790</name>
</gene>
<dbReference type="Gene3D" id="3.30.300.30">
    <property type="match status" value="1"/>
</dbReference>
<dbReference type="SUPFAM" id="SSF56801">
    <property type="entry name" value="Acetyl-CoA synthetase-like"/>
    <property type="match status" value="1"/>
</dbReference>
<evidence type="ECO:0000256" key="3">
    <source>
        <dbReference type="SAM" id="MobiDB-lite"/>
    </source>
</evidence>
<evidence type="ECO:0000256" key="2">
    <source>
        <dbReference type="ARBA" id="ARBA00022598"/>
    </source>
</evidence>
<comment type="similarity">
    <text evidence="1">Belongs to the ATP-dependent AMP-binding enzyme family.</text>
</comment>
<dbReference type="GO" id="GO:0006631">
    <property type="term" value="P:fatty acid metabolic process"/>
    <property type="evidence" value="ECO:0007669"/>
    <property type="project" value="TreeGrafter"/>
</dbReference>
<feature type="domain" description="AMP-dependent synthetase/ligase" evidence="4">
    <location>
        <begin position="6"/>
        <end position="345"/>
    </location>
</feature>
<dbReference type="GO" id="GO:0031956">
    <property type="term" value="F:medium-chain fatty acid-CoA ligase activity"/>
    <property type="evidence" value="ECO:0007669"/>
    <property type="project" value="TreeGrafter"/>
</dbReference>
<reference evidence="5 6" key="1">
    <citation type="submission" date="2017-09" db="EMBL/GenBank/DDBJ databases">
        <authorList>
            <person name="Lee N."/>
            <person name="Cho B.-K."/>
        </authorList>
    </citation>
    <scope>NUCLEOTIDE SEQUENCE [LARGE SCALE GENOMIC DNA]</scope>
    <source>
        <strain evidence="5 6">ATCC 12769</strain>
    </source>
</reference>
<dbReference type="Pfam" id="PF00501">
    <property type="entry name" value="AMP-binding"/>
    <property type="match status" value="1"/>
</dbReference>
<dbReference type="EMBL" id="CP023702">
    <property type="protein sequence ID" value="QEU76118.1"/>
    <property type="molecule type" value="Genomic_DNA"/>
</dbReference>
<organism evidence="5 6">
    <name type="scientific">Streptomyces nitrosporeus</name>
    <dbReference type="NCBI Taxonomy" id="28894"/>
    <lineage>
        <taxon>Bacteria</taxon>
        <taxon>Bacillati</taxon>
        <taxon>Actinomycetota</taxon>
        <taxon>Actinomycetes</taxon>
        <taxon>Kitasatosporales</taxon>
        <taxon>Streptomycetaceae</taxon>
        <taxon>Streptomyces</taxon>
    </lineage>
</organism>
<dbReference type="PANTHER" id="PTHR43201:SF5">
    <property type="entry name" value="MEDIUM-CHAIN ACYL-COA LIGASE ACSF2, MITOCHONDRIAL"/>
    <property type="match status" value="1"/>
</dbReference>
<accession>A0A5J6FIC3</accession>
<keyword evidence="2 5" id="KW-0436">Ligase</keyword>
<dbReference type="Proteomes" id="UP000326178">
    <property type="component" value="Chromosome"/>
</dbReference>
<dbReference type="PROSITE" id="PS00455">
    <property type="entry name" value="AMP_BINDING"/>
    <property type="match status" value="1"/>
</dbReference>
<dbReference type="InterPro" id="IPR020845">
    <property type="entry name" value="AMP-binding_CS"/>
</dbReference>
<dbReference type="PANTHER" id="PTHR43201">
    <property type="entry name" value="ACYL-COA SYNTHETASE"/>
    <property type="match status" value="1"/>
</dbReference>
<proteinExistence type="inferred from homology"/>
<evidence type="ECO:0000259" key="4">
    <source>
        <dbReference type="Pfam" id="PF00501"/>
    </source>
</evidence>
<evidence type="ECO:0000313" key="6">
    <source>
        <dbReference type="Proteomes" id="UP000326178"/>
    </source>
</evidence>
<feature type="compositionally biased region" description="Low complexity" evidence="3">
    <location>
        <begin position="486"/>
        <end position="495"/>
    </location>
</feature>
<feature type="compositionally biased region" description="Gly residues" evidence="3">
    <location>
        <begin position="515"/>
        <end position="525"/>
    </location>
</feature>
<evidence type="ECO:0000256" key="1">
    <source>
        <dbReference type="ARBA" id="ARBA00006432"/>
    </source>
</evidence>
<dbReference type="KEGG" id="snk:CP967_32790"/>
<dbReference type="InterPro" id="IPR042099">
    <property type="entry name" value="ANL_N_sf"/>
</dbReference>
<keyword evidence="6" id="KW-1185">Reference proteome</keyword>
<dbReference type="AlphaFoldDB" id="A0A5J6FIC3"/>
<dbReference type="InterPro" id="IPR000873">
    <property type="entry name" value="AMP-dep_synth/lig_dom"/>
</dbReference>
<dbReference type="InterPro" id="IPR045851">
    <property type="entry name" value="AMP-bd_C_sf"/>
</dbReference>
<protein>
    <submittedName>
        <fullName evidence="5">Long-chain fatty acid--CoA ligase</fullName>
    </submittedName>
</protein>